<sequence length="403" mass="46369">MSMRYTIQEQIGTFCEDDMGMITRVRGRVRANSLTVDKEKTAQSVCLLSAVLLLPYCPRGPLPLLPSPAPALYSALVLPVVLSANYRYPVYTLKALVGATAGGLSKAWKPLYRFLKRLYGPVDRAENLFLRMKNISVMANQIVFLMLADKVLVPKERMTCLYTLMFYNVIAYCVSYIKELIEKEDWTPYVTLTERSQIKHLAMSATKIVLEWTKAVTFVVTLTFMLLVFGLEQGLEHYKPSTMYTVLTWIYYSATEKVFVDMFPTILGYLQLEALENIENLYAPVILRYFTIGISAFFSLILLPTAPWRFLFVATYLNIYLRWKELMQNSGAALKREREILNRYRKATAEEIDRFDDVCSVCLCTMTKARVTPCHHLFHADCLRQCLKTSDSCPMCKRELKFD</sequence>
<evidence type="ECO:0000259" key="6">
    <source>
        <dbReference type="PROSITE" id="PS50089"/>
    </source>
</evidence>
<keyword evidence="5" id="KW-0472">Membrane</keyword>
<dbReference type="GO" id="GO:0061630">
    <property type="term" value="F:ubiquitin protein ligase activity"/>
    <property type="evidence" value="ECO:0007669"/>
    <property type="project" value="TreeGrafter"/>
</dbReference>
<accession>A0A834NNN3</accession>
<dbReference type="InterPro" id="IPR013083">
    <property type="entry name" value="Znf_RING/FYVE/PHD"/>
</dbReference>
<dbReference type="SUPFAM" id="SSF57850">
    <property type="entry name" value="RING/U-box"/>
    <property type="match status" value="1"/>
</dbReference>
<dbReference type="GO" id="GO:0012505">
    <property type="term" value="C:endomembrane system"/>
    <property type="evidence" value="ECO:0007669"/>
    <property type="project" value="TreeGrafter"/>
</dbReference>
<keyword evidence="8" id="KW-1185">Reference proteome</keyword>
<evidence type="ECO:0000313" key="8">
    <source>
        <dbReference type="Proteomes" id="UP000617340"/>
    </source>
</evidence>
<evidence type="ECO:0000256" key="1">
    <source>
        <dbReference type="ARBA" id="ARBA00022723"/>
    </source>
</evidence>
<gene>
    <name evidence="7" type="ORF">HZH68_003113</name>
</gene>
<organism evidence="7 8">
    <name type="scientific">Vespula germanica</name>
    <name type="common">German yellow jacket</name>
    <name type="synonym">Paravespula germanica</name>
    <dbReference type="NCBI Taxonomy" id="30212"/>
    <lineage>
        <taxon>Eukaryota</taxon>
        <taxon>Metazoa</taxon>
        <taxon>Ecdysozoa</taxon>
        <taxon>Arthropoda</taxon>
        <taxon>Hexapoda</taxon>
        <taxon>Insecta</taxon>
        <taxon>Pterygota</taxon>
        <taxon>Neoptera</taxon>
        <taxon>Endopterygota</taxon>
        <taxon>Hymenoptera</taxon>
        <taxon>Apocrita</taxon>
        <taxon>Aculeata</taxon>
        <taxon>Vespoidea</taxon>
        <taxon>Vespidae</taxon>
        <taxon>Vespinae</taxon>
        <taxon>Vespula</taxon>
    </lineage>
</organism>
<dbReference type="PANTHER" id="PTHR22763:SF190">
    <property type="entry name" value="RING FINGER PROTEIN 24"/>
    <property type="match status" value="1"/>
</dbReference>
<evidence type="ECO:0000313" key="7">
    <source>
        <dbReference type="EMBL" id="KAF7414624.1"/>
    </source>
</evidence>
<dbReference type="InterPro" id="IPR050731">
    <property type="entry name" value="HRD1_E3_ubiq-ligases"/>
</dbReference>
<dbReference type="Proteomes" id="UP000617340">
    <property type="component" value="Unassembled WGS sequence"/>
</dbReference>
<keyword evidence="5" id="KW-1133">Transmembrane helix</keyword>
<feature type="transmembrane region" description="Helical" evidence="5">
    <location>
        <begin position="212"/>
        <end position="231"/>
    </location>
</feature>
<comment type="caution">
    <text evidence="7">The sequence shown here is derived from an EMBL/GenBank/DDBJ whole genome shotgun (WGS) entry which is preliminary data.</text>
</comment>
<dbReference type="AlphaFoldDB" id="A0A834NNN3"/>
<dbReference type="Pfam" id="PF13639">
    <property type="entry name" value="zf-RING_2"/>
    <property type="match status" value="1"/>
</dbReference>
<evidence type="ECO:0000256" key="5">
    <source>
        <dbReference type="SAM" id="Phobius"/>
    </source>
</evidence>
<name>A0A834NNN3_VESGE</name>
<dbReference type="GO" id="GO:0043161">
    <property type="term" value="P:proteasome-mediated ubiquitin-dependent protein catabolic process"/>
    <property type="evidence" value="ECO:0007669"/>
    <property type="project" value="TreeGrafter"/>
</dbReference>
<feature type="transmembrane region" description="Helical" evidence="5">
    <location>
        <begin position="281"/>
        <end position="303"/>
    </location>
</feature>
<dbReference type="PANTHER" id="PTHR22763">
    <property type="entry name" value="RING ZINC FINGER PROTEIN"/>
    <property type="match status" value="1"/>
</dbReference>
<dbReference type="PROSITE" id="PS50089">
    <property type="entry name" value="ZF_RING_2"/>
    <property type="match status" value="1"/>
</dbReference>
<evidence type="ECO:0000256" key="4">
    <source>
        <dbReference type="PROSITE-ProRule" id="PRU00175"/>
    </source>
</evidence>
<evidence type="ECO:0000256" key="3">
    <source>
        <dbReference type="ARBA" id="ARBA00022833"/>
    </source>
</evidence>
<dbReference type="Gene3D" id="3.30.40.10">
    <property type="entry name" value="Zinc/RING finger domain, C3HC4 (zinc finger)"/>
    <property type="match status" value="1"/>
</dbReference>
<evidence type="ECO:0000256" key="2">
    <source>
        <dbReference type="ARBA" id="ARBA00022771"/>
    </source>
</evidence>
<keyword evidence="1" id="KW-0479">Metal-binding</keyword>
<keyword evidence="5" id="KW-0812">Transmembrane</keyword>
<keyword evidence="3" id="KW-0862">Zinc</keyword>
<dbReference type="GO" id="GO:0008270">
    <property type="term" value="F:zinc ion binding"/>
    <property type="evidence" value="ECO:0007669"/>
    <property type="project" value="UniProtKB-KW"/>
</dbReference>
<keyword evidence="2 4" id="KW-0863">Zinc-finger</keyword>
<reference evidence="7" key="1">
    <citation type="journal article" date="2020" name="G3 (Bethesda)">
        <title>High-Quality Assemblies for Three Invasive Social Wasps from the &lt;i&gt;Vespula&lt;/i&gt; Genus.</title>
        <authorList>
            <person name="Harrop T.W.R."/>
            <person name="Guhlin J."/>
            <person name="McLaughlin G.M."/>
            <person name="Permina E."/>
            <person name="Stockwell P."/>
            <person name="Gilligan J."/>
            <person name="Le Lec M.F."/>
            <person name="Gruber M.A.M."/>
            <person name="Quinn O."/>
            <person name="Lovegrove M."/>
            <person name="Duncan E.J."/>
            <person name="Remnant E.J."/>
            <person name="Van Eeckhoven J."/>
            <person name="Graham B."/>
            <person name="Knapp R.A."/>
            <person name="Langford K.W."/>
            <person name="Kronenberg Z."/>
            <person name="Press M.O."/>
            <person name="Eacker S.M."/>
            <person name="Wilson-Rankin E.E."/>
            <person name="Purcell J."/>
            <person name="Lester P.J."/>
            <person name="Dearden P.K."/>
        </authorList>
    </citation>
    <scope>NUCLEOTIDE SEQUENCE</scope>
    <source>
        <strain evidence="7">Linc-1</strain>
    </source>
</reference>
<dbReference type="SMART" id="SM00184">
    <property type="entry name" value="RING"/>
    <property type="match status" value="1"/>
</dbReference>
<protein>
    <recommendedName>
        <fullName evidence="6">RING-type domain-containing protein</fullName>
    </recommendedName>
</protein>
<proteinExistence type="predicted"/>
<dbReference type="EMBL" id="JACSDZ010000002">
    <property type="protein sequence ID" value="KAF7414624.1"/>
    <property type="molecule type" value="Genomic_DNA"/>
</dbReference>
<dbReference type="InterPro" id="IPR001841">
    <property type="entry name" value="Znf_RING"/>
</dbReference>
<feature type="domain" description="RING-type" evidence="6">
    <location>
        <begin position="359"/>
        <end position="397"/>
    </location>
</feature>